<dbReference type="EMBL" id="JABVCQ010000013">
    <property type="protein sequence ID" value="MBB1126071.1"/>
    <property type="molecule type" value="Genomic_DNA"/>
</dbReference>
<dbReference type="GO" id="GO:0016757">
    <property type="term" value="F:glycosyltransferase activity"/>
    <property type="evidence" value="ECO:0007669"/>
    <property type="project" value="InterPro"/>
</dbReference>
<gene>
    <name evidence="3" type="ORF">HUK38_07480</name>
</gene>
<organism evidence="3 4">
    <name type="scientific">Thiospirillum jenense</name>
    <dbReference type="NCBI Taxonomy" id="1653858"/>
    <lineage>
        <taxon>Bacteria</taxon>
        <taxon>Pseudomonadati</taxon>
        <taxon>Pseudomonadota</taxon>
        <taxon>Gammaproteobacteria</taxon>
        <taxon>Chromatiales</taxon>
        <taxon>Chromatiaceae</taxon>
        <taxon>Thiospirillum</taxon>
    </lineage>
</organism>
<feature type="domain" description="Glycosyltransferase subfamily 4-like N-terminal" evidence="2">
    <location>
        <begin position="64"/>
        <end position="171"/>
    </location>
</feature>
<comment type="caution">
    <text evidence="3">The sequence shown here is derived from an EMBL/GenBank/DDBJ whole genome shotgun (WGS) entry which is preliminary data.</text>
</comment>
<keyword evidence="3" id="KW-0808">Transferase</keyword>
<dbReference type="Pfam" id="PF13439">
    <property type="entry name" value="Glyco_transf_4"/>
    <property type="match status" value="1"/>
</dbReference>
<evidence type="ECO:0000313" key="4">
    <source>
        <dbReference type="Proteomes" id="UP000548632"/>
    </source>
</evidence>
<sequence>MFRIAKLHPLIVVSPKPWSPIDWLIRLRHPHFRPPAPRYEQQQGIDVYAPHFFSLPGILKQFDSVFMAIGSYATVRRLKRDFQFNLIDAHFGYPDGHAASLLARWFKRPLVVTLRGNEQVYVKHTKIRSKLITGLNKASKVVTVADALKKLAIQHGVNKTKLLTISNGVDSNCFYPIDTTEARKHLNLPLDAQILISVGRICEGKGFHFVIAAVAALCITYPHLHYLIIGQANGMDNNEKELRQLVSELQLEQQIHFLGLVAADQLKWALSAADLFVLATRREGWANVFLEAMACGLPVITTDVGGNAEVVNKPELGTIVPFGDHAALCKAIEEGLNKNWGRNAIRAYAEENSWDSRIQLLSDVFQQVIKQNTTCN</sequence>
<dbReference type="AlphaFoldDB" id="A0A839HBJ4"/>
<dbReference type="PANTHER" id="PTHR12526">
    <property type="entry name" value="GLYCOSYLTRANSFERASE"/>
    <property type="match status" value="1"/>
</dbReference>
<evidence type="ECO:0000259" key="2">
    <source>
        <dbReference type="Pfam" id="PF13439"/>
    </source>
</evidence>
<dbReference type="Pfam" id="PF00534">
    <property type="entry name" value="Glycos_transf_1"/>
    <property type="match status" value="1"/>
</dbReference>
<dbReference type="SUPFAM" id="SSF53756">
    <property type="entry name" value="UDP-Glycosyltransferase/glycogen phosphorylase"/>
    <property type="match status" value="1"/>
</dbReference>
<feature type="domain" description="Glycosyl transferase family 1" evidence="1">
    <location>
        <begin position="179"/>
        <end position="351"/>
    </location>
</feature>
<evidence type="ECO:0000313" key="3">
    <source>
        <dbReference type="EMBL" id="MBB1126071.1"/>
    </source>
</evidence>
<keyword evidence="4" id="KW-1185">Reference proteome</keyword>
<protein>
    <submittedName>
        <fullName evidence="3">Glycosyltransferase</fullName>
    </submittedName>
</protein>
<dbReference type="GO" id="GO:1901135">
    <property type="term" value="P:carbohydrate derivative metabolic process"/>
    <property type="evidence" value="ECO:0007669"/>
    <property type="project" value="UniProtKB-ARBA"/>
</dbReference>
<dbReference type="InterPro" id="IPR028098">
    <property type="entry name" value="Glyco_trans_4-like_N"/>
</dbReference>
<reference evidence="3 4" key="1">
    <citation type="journal article" date="2020" name="Arch. Microbiol.">
        <title>The genome sequence of the giant phototrophic gammaproteobacterium Thiospirillum jenense gives insight into its physiological properties and phylogenetic relationships.</title>
        <authorList>
            <person name="Imhoff J.F."/>
            <person name="Meyer T.E."/>
            <person name="Kyndt J.A."/>
        </authorList>
    </citation>
    <scope>NUCLEOTIDE SEQUENCE [LARGE SCALE GENOMIC DNA]</scope>
    <source>
        <strain evidence="3 4">DSM 216</strain>
    </source>
</reference>
<evidence type="ECO:0000259" key="1">
    <source>
        <dbReference type="Pfam" id="PF00534"/>
    </source>
</evidence>
<dbReference type="Gene3D" id="3.40.50.2000">
    <property type="entry name" value="Glycogen Phosphorylase B"/>
    <property type="match status" value="2"/>
</dbReference>
<proteinExistence type="predicted"/>
<name>A0A839HBJ4_9GAMM</name>
<accession>A0A839HBJ4</accession>
<dbReference type="Proteomes" id="UP000548632">
    <property type="component" value="Unassembled WGS sequence"/>
</dbReference>
<dbReference type="InterPro" id="IPR001296">
    <property type="entry name" value="Glyco_trans_1"/>
</dbReference>